<accession>A0A3N4HW09</accession>
<feature type="signal peptide" evidence="1">
    <location>
        <begin position="1"/>
        <end position="23"/>
    </location>
</feature>
<dbReference type="OrthoDB" id="2441380at2759"/>
<proteinExistence type="predicted"/>
<evidence type="ECO:0000313" key="4">
    <source>
        <dbReference type="Proteomes" id="UP000275078"/>
    </source>
</evidence>
<sequence length="171" mass="19032">MRLPSPISLICIAVLIIKPVAVADFVSDCETGRDDKGRGDMSTHFHDIDLARPFKFVIKARCKQWMPPNYIYTNMTETTIDINKCIANDNGKLVKRKDGGFISSCLKKHTYFGLVVDKGKKSVLFKAECKNAAGKWKKAQINLNDVVYPTQAKFGLECDPRRLAGVPAIPA</sequence>
<gene>
    <name evidence="3" type="ORF">BJ508DRAFT_364476</name>
</gene>
<keyword evidence="1" id="KW-0732">Signal</keyword>
<dbReference type="Proteomes" id="UP000275078">
    <property type="component" value="Unassembled WGS sequence"/>
</dbReference>
<dbReference type="Pfam" id="PF08881">
    <property type="entry name" value="CVNH"/>
    <property type="match status" value="1"/>
</dbReference>
<evidence type="ECO:0000313" key="3">
    <source>
        <dbReference type="EMBL" id="RPA77387.1"/>
    </source>
</evidence>
<dbReference type="AlphaFoldDB" id="A0A3N4HW09"/>
<dbReference type="SUPFAM" id="SSF51322">
    <property type="entry name" value="Cyanovirin-N"/>
    <property type="match status" value="1"/>
</dbReference>
<reference evidence="3 4" key="1">
    <citation type="journal article" date="2018" name="Nat. Ecol. Evol.">
        <title>Pezizomycetes genomes reveal the molecular basis of ectomycorrhizal truffle lifestyle.</title>
        <authorList>
            <person name="Murat C."/>
            <person name="Payen T."/>
            <person name="Noel B."/>
            <person name="Kuo A."/>
            <person name="Morin E."/>
            <person name="Chen J."/>
            <person name="Kohler A."/>
            <person name="Krizsan K."/>
            <person name="Balestrini R."/>
            <person name="Da Silva C."/>
            <person name="Montanini B."/>
            <person name="Hainaut M."/>
            <person name="Levati E."/>
            <person name="Barry K.W."/>
            <person name="Belfiori B."/>
            <person name="Cichocki N."/>
            <person name="Clum A."/>
            <person name="Dockter R.B."/>
            <person name="Fauchery L."/>
            <person name="Guy J."/>
            <person name="Iotti M."/>
            <person name="Le Tacon F."/>
            <person name="Lindquist E.A."/>
            <person name="Lipzen A."/>
            <person name="Malagnac F."/>
            <person name="Mello A."/>
            <person name="Molinier V."/>
            <person name="Miyauchi S."/>
            <person name="Poulain J."/>
            <person name="Riccioni C."/>
            <person name="Rubini A."/>
            <person name="Sitrit Y."/>
            <person name="Splivallo R."/>
            <person name="Traeger S."/>
            <person name="Wang M."/>
            <person name="Zifcakova L."/>
            <person name="Wipf D."/>
            <person name="Zambonelli A."/>
            <person name="Paolocci F."/>
            <person name="Nowrousian M."/>
            <person name="Ottonello S."/>
            <person name="Baldrian P."/>
            <person name="Spatafora J.W."/>
            <person name="Henrissat B."/>
            <person name="Nagy L.G."/>
            <person name="Aury J.M."/>
            <person name="Wincker P."/>
            <person name="Grigoriev I.V."/>
            <person name="Bonfante P."/>
            <person name="Martin F.M."/>
        </authorList>
    </citation>
    <scope>NUCLEOTIDE SEQUENCE [LARGE SCALE GENOMIC DNA]</scope>
    <source>
        <strain evidence="3 4">RN42</strain>
    </source>
</reference>
<organism evidence="3 4">
    <name type="scientific">Ascobolus immersus RN42</name>
    <dbReference type="NCBI Taxonomy" id="1160509"/>
    <lineage>
        <taxon>Eukaryota</taxon>
        <taxon>Fungi</taxon>
        <taxon>Dikarya</taxon>
        <taxon>Ascomycota</taxon>
        <taxon>Pezizomycotina</taxon>
        <taxon>Pezizomycetes</taxon>
        <taxon>Pezizales</taxon>
        <taxon>Ascobolaceae</taxon>
        <taxon>Ascobolus</taxon>
    </lineage>
</organism>
<dbReference type="EMBL" id="ML119727">
    <property type="protein sequence ID" value="RPA77387.1"/>
    <property type="molecule type" value="Genomic_DNA"/>
</dbReference>
<feature type="chain" id="PRO_5017988982" description="Cyanovirin-N domain-containing protein" evidence="1">
    <location>
        <begin position="24"/>
        <end position="171"/>
    </location>
</feature>
<evidence type="ECO:0000256" key="1">
    <source>
        <dbReference type="SAM" id="SignalP"/>
    </source>
</evidence>
<keyword evidence="4" id="KW-1185">Reference proteome</keyword>
<dbReference type="InterPro" id="IPR011058">
    <property type="entry name" value="Cyanovirin-N"/>
</dbReference>
<protein>
    <recommendedName>
        <fullName evidence="2">Cyanovirin-N domain-containing protein</fullName>
    </recommendedName>
</protein>
<name>A0A3N4HW09_ASCIM</name>
<feature type="domain" description="Cyanovirin-N" evidence="2">
    <location>
        <begin position="48"/>
        <end position="147"/>
    </location>
</feature>
<dbReference type="InterPro" id="IPR036673">
    <property type="entry name" value="Cyanovirin-N_sf"/>
</dbReference>
<dbReference type="Gene3D" id="2.30.60.10">
    <property type="entry name" value="Cyanovirin-N"/>
    <property type="match status" value="1"/>
</dbReference>
<evidence type="ECO:0000259" key="2">
    <source>
        <dbReference type="Pfam" id="PF08881"/>
    </source>
</evidence>